<dbReference type="PANTHER" id="PTHR24034:SF89">
    <property type="entry name" value="COMPLEMENT COMPONENT C1Q RECEPTOR"/>
    <property type="match status" value="1"/>
</dbReference>
<dbReference type="PROSITE" id="PS00010">
    <property type="entry name" value="ASX_HYDROXYL"/>
    <property type="match status" value="2"/>
</dbReference>
<sequence>MNAVVDECASEAANQCDENADCIDKPIGYTCRCRNGYVDISEGGARNPGRKCHKLMDECQMGLADCDPKAICIDMTYSYTCKCPHGFADKSTDPINKPGRICSKLINSCDSPNFTGCQSKESKCIGTKDGFVCRCIDGYIDLNPANPGTNCSKAGMIWYFFFKFQSNVISLFLVPYYYLRKKEMKKEKKKERYSIVMTIKFLKLNNTKDYCIIQ</sequence>
<proteinExistence type="predicted"/>
<evidence type="ECO:0000256" key="1">
    <source>
        <dbReference type="ARBA" id="ARBA00022536"/>
    </source>
</evidence>
<dbReference type="EMBL" id="UYWW01000978">
    <property type="protein sequence ID" value="VDM09707.1"/>
    <property type="molecule type" value="Genomic_DNA"/>
</dbReference>
<feature type="domain" description="EGF-like" evidence="6">
    <location>
        <begin position="55"/>
        <end position="93"/>
    </location>
</feature>
<keyword evidence="3" id="KW-1015">Disulfide bond</keyword>
<feature type="transmembrane region" description="Helical" evidence="5">
    <location>
        <begin position="156"/>
        <end position="179"/>
    </location>
</feature>
<organism evidence="7 8">
    <name type="scientific">Wuchereria bancrofti</name>
    <dbReference type="NCBI Taxonomy" id="6293"/>
    <lineage>
        <taxon>Eukaryota</taxon>
        <taxon>Metazoa</taxon>
        <taxon>Ecdysozoa</taxon>
        <taxon>Nematoda</taxon>
        <taxon>Chromadorea</taxon>
        <taxon>Rhabditida</taxon>
        <taxon>Spirurina</taxon>
        <taxon>Spiruromorpha</taxon>
        <taxon>Filarioidea</taxon>
        <taxon>Onchocercidae</taxon>
        <taxon>Wuchereria</taxon>
    </lineage>
</organism>
<dbReference type="SMART" id="SM00179">
    <property type="entry name" value="EGF_CA"/>
    <property type="match status" value="3"/>
</dbReference>
<keyword evidence="5" id="KW-1133">Transmembrane helix</keyword>
<evidence type="ECO:0000256" key="4">
    <source>
        <dbReference type="PROSITE-ProRule" id="PRU00076"/>
    </source>
</evidence>
<dbReference type="SMART" id="SM00181">
    <property type="entry name" value="EGF"/>
    <property type="match status" value="3"/>
</dbReference>
<dbReference type="InterPro" id="IPR050751">
    <property type="entry name" value="ECM_structural_protein"/>
</dbReference>
<dbReference type="Proteomes" id="UP000270924">
    <property type="component" value="Unassembled WGS sequence"/>
</dbReference>
<keyword evidence="5" id="KW-0812">Transmembrane</keyword>
<accession>A0A3P7DZ64</accession>
<dbReference type="AlphaFoldDB" id="A0A3P7DZ64"/>
<dbReference type="SUPFAM" id="SSF57184">
    <property type="entry name" value="Growth factor receptor domain"/>
    <property type="match status" value="1"/>
</dbReference>
<keyword evidence="8" id="KW-1185">Reference proteome</keyword>
<dbReference type="InterPro" id="IPR001881">
    <property type="entry name" value="EGF-like_Ca-bd_dom"/>
</dbReference>
<evidence type="ECO:0000256" key="5">
    <source>
        <dbReference type="SAM" id="Phobius"/>
    </source>
</evidence>
<dbReference type="CDD" id="cd00054">
    <property type="entry name" value="EGF_CA"/>
    <property type="match status" value="1"/>
</dbReference>
<reference evidence="7 8" key="1">
    <citation type="submission" date="2018-11" db="EMBL/GenBank/DDBJ databases">
        <authorList>
            <consortium name="Pathogen Informatics"/>
        </authorList>
    </citation>
    <scope>NUCLEOTIDE SEQUENCE [LARGE SCALE GENOMIC DNA]</scope>
</reference>
<dbReference type="InterPro" id="IPR049883">
    <property type="entry name" value="NOTCH1_EGF-like"/>
</dbReference>
<keyword evidence="1 4" id="KW-0245">EGF-like domain</keyword>
<name>A0A3P7DZ64_WUCBA</name>
<evidence type="ECO:0000256" key="2">
    <source>
        <dbReference type="ARBA" id="ARBA00022737"/>
    </source>
</evidence>
<feature type="domain" description="EGF-like" evidence="6">
    <location>
        <begin position="4"/>
        <end position="42"/>
    </location>
</feature>
<dbReference type="Pfam" id="PF07645">
    <property type="entry name" value="EGF_CA"/>
    <property type="match status" value="3"/>
</dbReference>
<protein>
    <recommendedName>
        <fullName evidence="6">EGF-like domain-containing protein</fullName>
    </recommendedName>
</protein>
<evidence type="ECO:0000313" key="8">
    <source>
        <dbReference type="Proteomes" id="UP000270924"/>
    </source>
</evidence>
<dbReference type="InterPro" id="IPR000742">
    <property type="entry name" value="EGF"/>
</dbReference>
<dbReference type="PROSITE" id="PS50026">
    <property type="entry name" value="EGF_3"/>
    <property type="match status" value="2"/>
</dbReference>
<dbReference type="OrthoDB" id="6516201at2759"/>
<keyword evidence="5" id="KW-0472">Membrane</keyword>
<comment type="caution">
    <text evidence="4">Lacks conserved residue(s) required for the propagation of feature annotation.</text>
</comment>
<evidence type="ECO:0000259" key="6">
    <source>
        <dbReference type="PROSITE" id="PS50026"/>
    </source>
</evidence>
<dbReference type="InParanoid" id="A0A3P7DZ64"/>
<dbReference type="GO" id="GO:0005509">
    <property type="term" value="F:calcium ion binding"/>
    <property type="evidence" value="ECO:0007669"/>
    <property type="project" value="InterPro"/>
</dbReference>
<gene>
    <name evidence="7" type="ORF">WBA_LOCUS3093</name>
</gene>
<dbReference type="Gene3D" id="2.10.25.10">
    <property type="entry name" value="Laminin"/>
    <property type="match status" value="2"/>
</dbReference>
<dbReference type="InterPro" id="IPR009030">
    <property type="entry name" value="Growth_fac_rcpt_cys_sf"/>
</dbReference>
<evidence type="ECO:0000313" key="7">
    <source>
        <dbReference type="EMBL" id="VDM09707.1"/>
    </source>
</evidence>
<dbReference type="InterPro" id="IPR000152">
    <property type="entry name" value="EGF-type_Asp/Asn_hydroxyl_site"/>
</dbReference>
<dbReference type="PANTHER" id="PTHR24034">
    <property type="entry name" value="EGF-LIKE DOMAIN-CONTAINING PROTEIN"/>
    <property type="match status" value="1"/>
</dbReference>
<keyword evidence="2" id="KW-0677">Repeat</keyword>
<evidence type="ECO:0000256" key="3">
    <source>
        <dbReference type="ARBA" id="ARBA00023157"/>
    </source>
</evidence>